<dbReference type="RefSeq" id="WP_248904993.1">
    <property type="nucleotide sequence ID" value="NZ_CP109979.1"/>
</dbReference>
<protein>
    <submittedName>
        <fullName evidence="2">Uncharacterized protein</fullName>
    </submittedName>
</protein>
<sequence>MRSRLTLHDRASERPYFDGRTTWRGVAAGYGLMLFVLALMWALNDPLLAAILFVFGVGTYVVIRVCTRDVRQPVWRTVWIPGTDIYVTIYVR</sequence>
<proteinExistence type="predicted"/>
<gene>
    <name evidence="2" type="ORF">ACFQL7_04165</name>
</gene>
<dbReference type="EMBL" id="JBHTAX010000001">
    <property type="protein sequence ID" value="MFC7189120.1"/>
    <property type="molecule type" value="Genomic_DNA"/>
</dbReference>
<keyword evidence="1" id="KW-0812">Transmembrane</keyword>
<name>A0ABD5YRQ5_9EURY</name>
<feature type="transmembrane region" description="Helical" evidence="1">
    <location>
        <begin position="47"/>
        <end position="66"/>
    </location>
</feature>
<evidence type="ECO:0000313" key="2">
    <source>
        <dbReference type="EMBL" id="MFC7189120.1"/>
    </source>
</evidence>
<keyword evidence="1" id="KW-0472">Membrane</keyword>
<accession>A0ABD5YRQ5</accession>
<feature type="transmembrane region" description="Helical" evidence="1">
    <location>
        <begin position="21"/>
        <end position="41"/>
    </location>
</feature>
<evidence type="ECO:0000313" key="3">
    <source>
        <dbReference type="Proteomes" id="UP001596417"/>
    </source>
</evidence>
<reference evidence="2 3" key="1">
    <citation type="journal article" date="2019" name="Int. J. Syst. Evol. Microbiol.">
        <title>The Global Catalogue of Microorganisms (GCM) 10K type strain sequencing project: providing services to taxonomists for standard genome sequencing and annotation.</title>
        <authorList>
            <consortium name="The Broad Institute Genomics Platform"/>
            <consortium name="The Broad Institute Genome Sequencing Center for Infectious Disease"/>
            <person name="Wu L."/>
            <person name="Ma J."/>
        </authorList>
    </citation>
    <scope>NUCLEOTIDE SEQUENCE [LARGE SCALE GENOMIC DNA]</scope>
    <source>
        <strain evidence="2 3">RDMS1</strain>
    </source>
</reference>
<keyword evidence="1" id="KW-1133">Transmembrane helix</keyword>
<comment type="caution">
    <text evidence="2">The sequence shown here is derived from an EMBL/GenBank/DDBJ whole genome shotgun (WGS) entry which is preliminary data.</text>
</comment>
<evidence type="ECO:0000256" key="1">
    <source>
        <dbReference type="SAM" id="Phobius"/>
    </source>
</evidence>
<organism evidence="2 3">
    <name type="scientific">Halocatena marina</name>
    <dbReference type="NCBI Taxonomy" id="2934937"/>
    <lineage>
        <taxon>Archaea</taxon>
        <taxon>Methanobacteriati</taxon>
        <taxon>Methanobacteriota</taxon>
        <taxon>Stenosarchaea group</taxon>
        <taxon>Halobacteria</taxon>
        <taxon>Halobacteriales</taxon>
        <taxon>Natronomonadaceae</taxon>
        <taxon>Halocatena</taxon>
    </lineage>
</organism>
<keyword evidence="3" id="KW-1185">Reference proteome</keyword>
<dbReference type="AlphaFoldDB" id="A0ABD5YRQ5"/>
<dbReference type="GeneID" id="76198686"/>
<dbReference type="Proteomes" id="UP001596417">
    <property type="component" value="Unassembled WGS sequence"/>
</dbReference>